<gene>
    <name evidence="7" type="ORF">SPPG_00367</name>
</gene>
<reference evidence="7 8" key="1">
    <citation type="submission" date="2009-08" db="EMBL/GenBank/DDBJ databases">
        <title>The Genome Sequence of Spizellomyces punctatus strain DAOM BR117.</title>
        <authorList>
            <consortium name="The Broad Institute Genome Sequencing Platform"/>
            <person name="Russ C."/>
            <person name="Cuomo C."/>
            <person name="Shea T."/>
            <person name="Young S.K."/>
            <person name="Zeng Q."/>
            <person name="Koehrsen M."/>
            <person name="Haas B."/>
            <person name="Borodovsky M."/>
            <person name="Guigo R."/>
            <person name="Alvarado L."/>
            <person name="Berlin A."/>
            <person name="Bochicchio J."/>
            <person name="Borenstein D."/>
            <person name="Chapman S."/>
            <person name="Chen Z."/>
            <person name="Engels R."/>
            <person name="Freedman E."/>
            <person name="Gellesch M."/>
            <person name="Goldberg J."/>
            <person name="Griggs A."/>
            <person name="Gujja S."/>
            <person name="Heiman D."/>
            <person name="Hepburn T."/>
            <person name="Howarth C."/>
            <person name="Jen D."/>
            <person name="Larson L."/>
            <person name="Lewis B."/>
            <person name="Mehta T."/>
            <person name="Park D."/>
            <person name="Pearson M."/>
            <person name="Roberts A."/>
            <person name="Saif S."/>
            <person name="Shenoy N."/>
            <person name="Sisk P."/>
            <person name="Stolte C."/>
            <person name="Sykes S."/>
            <person name="Thomson T."/>
            <person name="Walk T."/>
            <person name="White J."/>
            <person name="Yandava C."/>
            <person name="Burger G."/>
            <person name="Gray M.W."/>
            <person name="Holland P.W.H."/>
            <person name="King N."/>
            <person name="Lang F.B.F."/>
            <person name="Roger A.J."/>
            <person name="Ruiz-Trillo I."/>
            <person name="Lander E."/>
            <person name="Nusbaum C."/>
        </authorList>
    </citation>
    <scope>NUCLEOTIDE SEQUENCE [LARGE SCALE GENOMIC DNA]</scope>
    <source>
        <strain evidence="7 8">DAOM BR117</strain>
    </source>
</reference>
<dbReference type="RefSeq" id="XP_016612690.1">
    <property type="nucleotide sequence ID" value="XM_016748696.1"/>
</dbReference>
<dbReference type="Pfam" id="PF03134">
    <property type="entry name" value="TB2_DP1_HVA22"/>
    <property type="match status" value="1"/>
</dbReference>
<organism evidence="7 8">
    <name type="scientific">Spizellomyces punctatus (strain DAOM BR117)</name>
    <dbReference type="NCBI Taxonomy" id="645134"/>
    <lineage>
        <taxon>Eukaryota</taxon>
        <taxon>Fungi</taxon>
        <taxon>Fungi incertae sedis</taxon>
        <taxon>Chytridiomycota</taxon>
        <taxon>Chytridiomycota incertae sedis</taxon>
        <taxon>Chytridiomycetes</taxon>
        <taxon>Spizellomycetales</taxon>
        <taxon>Spizellomycetaceae</taxon>
        <taxon>Spizellomyces</taxon>
    </lineage>
</organism>
<feature type="transmembrane region" description="Helical" evidence="6">
    <location>
        <begin position="37"/>
        <end position="67"/>
    </location>
</feature>
<evidence type="ECO:0000313" key="7">
    <source>
        <dbReference type="EMBL" id="KND04651.1"/>
    </source>
</evidence>
<evidence type="ECO:0000256" key="5">
    <source>
        <dbReference type="ARBA" id="ARBA00023136"/>
    </source>
</evidence>
<dbReference type="Proteomes" id="UP000053201">
    <property type="component" value="Unassembled WGS sequence"/>
</dbReference>
<keyword evidence="3 6" id="KW-0812">Transmembrane</keyword>
<dbReference type="AlphaFoldDB" id="A0A0L0HTI8"/>
<evidence type="ECO:0000313" key="8">
    <source>
        <dbReference type="Proteomes" id="UP000053201"/>
    </source>
</evidence>
<feature type="transmembrane region" description="Helical" evidence="6">
    <location>
        <begin position="79"/>
        <end position="98"/>
    </location>
</feature>
<comment type="caution">
    <text evidence="6">Lacks conserved residue(s) required for the propagation of feature annotation.</text>
</comment>
<dbReference type="PANTHER" id="PTHR12300">
    <property type="entry name" value="HVA22-LIKE PROTEINS"/>
    <property type="match status" value="1"/>
</dbReference>
<comment type="similarity">
    <text evidence="2 6">Belongs to the DP1 family.</text>
</comment>
<evidence type="ECO:0000256" key="3">
    <source>
        <dbReference type="ARBA" id="ARBA00022692"/>
    </source>
</evidence>
<proteinExistence type="inferred from homology"/>
<evidence type="ECO:0000256" key="2">
    <source>
        <dbReference type="ARBA" id="ARBA00008573"/>
    </source>
</evidence>
<keyword evidence="4 6" id="KW-1133">Transmembrane helix</keyword>
<dbReference type="InParanoid" id="A0A0L0HTI8"/>
<evidence type="ECO:0000256" key="4">
    <source>
        <dbReference type="ARBA" id="ARBA00022989"/>
    </source>
</evidence>
<evidence type="ECO:0000256" key="1">
    <source>
        <dbReference type="ARBA" id="ARBA00004141"/>
    </source>
</evidence>
<accession>A0A0L0HTI8</accession>
<dbReference type="PANTHER" id="PTHR12300:SF161">
    <property type="entry name" value="RECEPTOR EXPRESSION-ENHANCING PROTEIN"/>
    <property type="match status" value="1"/>
</dbReference>
<dbReference type="GO" id="GO:0016020">
    <property type="term" value="C:membrane"/>
    <property type="evidence" value="ECO:0007669"/>
    <property type="project" value="UniProtKB-SubCell"/>
</dbReference>
<dbReference type="EMBL" id="KQ257450">
    <property type="protein sequence ID" value="KND04651.1"/>
    <property type="molecule type" value="Genomic_DNA"/>
</dbReference>
<name>A0A0L0HTI8_SPIPD</name>
<feature type="transmembrane region" description="Helical" evidence="6">
    <location>
        <begin position="104"/>
        <end position="124"/>
    </location>
</feature>
<sequence length="158" mass="18297">MDQIQPYLQQFDNYLGKFRTLNRIEKATGVPKTYFTLAVYALTSISVFFNIFAGLTTNLLAIIYPTYRAFEASYKEDTAALKVWATYFWAIGIVNIVELGITTILAWFPFYYVVKVVFVFWLFLPQYFGAKLIHDAVLPQLTPFFKRAEAEQAQTKLE</sequence>
<keyword evidence="8" id="KW-1185">Reference proteome</keyword>
<comment type="subcellular location">
    <subcellularLocation>
        <location evidence="1 6">Membrane</location>
        <topology evidence="1 6">Multi-pass membrane protein</topology>
    </subcellularLocation>
</comment>
<keyword evidence="5 6" id="KW-0472">Membrane</keyword>
<dbReference type="OrthoDB" id="10009287at2759"/>
<evidence type="ECO:0000256" key="6">
    <source>
        <dbReference type="RuleBase" id="RU362006"/>
    </source>
</evidence>
<dbReference type="STRING" id="645134.A0A0L0HTI8"/>
<dbReference type="VEuPathDB" id="FungiDB:SPPG_00367"/>
<protein>
    <recommendedName>
        <fullName evidence="6">Protein YOP1</fullName>
    </recommendedName>
</protein>
<dbReference type="eggNOG" id="KOG1725">
    <property type="taxonomic scope" value="Eukaryota"/>
</dbReference>
<dbReference type="GeneID" id="27684100"/>
<dbReference type="InterPro" id="IPR004345">
    <property type="entry name" value="TB2_DP1_HVA22"/>
</dbReference>